<keyword evidence="1" id="KW-0472">Membrane</keyword>
<evidence type="ECO:0008006" key="4">
    <source>
        <dbReference type="Google" id="ProtNLM"/>
    </source>
</evidence>
<name>A0ABU7XEU3_9HYPH</name>
<dbReference type="EMBL" id="JAZHYN010000010">
    <property type="protein sequence ID" value="MEF3365894.1"/>
    <property type="molecule type" value="Genomic_DNA"/>
</dbReference>
<comment type="caution">
    <text evidence="2">The sequence shown here is derived from an EMBL/GenBank/DDBJ whole genome shotgun (WGS) entry which is preliminary data.</text>
</comment>
<sequence>MLRLLTRFIGLLLLAGGFIALIVDGTRSIAGGQLMVTTLRRGASALFPALFQSFQASVENLSAFLWDPVVSTLMLAPVCVALGGVGALLILVSHRESAPVGYGRR</sequence>
<dbReference type="RefSeq" id="WP_332080840.1">
    <property type="nucleotide sequence ID" value="NZ_JAZHYN010000010.1"/>
</dbReference>
<proteinExistence type="predicted"/>
<evidence type="ECO:0000256" key="1">
    <source>
        <dbReference type="SAM" id="Phobius"/>
    </source>
</evidence>
<evidence type="ECO:0000313" key="2">
    <source>
        <dbReference type="EMBL" id="MEF3365894.1"/>
    </source>
</evidence>
<accession>A0ABU7XEU3</accession>
<keyword evidence="3" id="KW-1185">Reference proteome</keyword>
<protein>
    <recommendedName>
        <fullName evidence="4">PetM family of cytochrome b6f complex subunit 7</fullName>
    </recommendedName>
</protein>
<keyword evidence="1" id="KW-1133">Transmembrane helix</keyword>
<evidence type="ECO:0000313" key="3">
    <source>
        <dbReference type="Proteomes" id="UP001350748"/>
    </source>
</evidence>
<keyword evidence="1" id="KW-0812">Transmembrane</keyword>
<organism evidence="2 3">
    <name type="scientific">Methylocystis borbori</name>
    <dbReference type="NCBI Taxonomy" id="3118750"/>
    <lineage>
        <taxon>Bacteria</taxon>
        <taxon>Pseudomonadati</taxon>
        <taxon>Pseudomonadota</taxon>
        <taxon>Alphaproteobacteria</taxon>
        <taxon>Hyphomicrobiales</taxon>
        <taxon>Methylocystaceae</taxon>
        <taxon>Methylocystis</taxon>
    </lineage>
</organism>
<dbReference type="Proteomes" id="UP001350748">
    <property type="component" value="Unassembled WGS sequence"/>
</dbReference>
<gene>
    <name evidence="2" type="ORF">V3H18_05030</name>
</gene>
<reference evidence="2 3" key="1">
    <citation type="submission" date="2024-02" db="EMBL/GenBank/DDBJ databases">
        <authorList>
            <person name="Grouzdev D."/>
        </authorList>
    </citation>
    <scope>NUCLEOTIDE SEQUENCE [LARGE SCALE GENOMIC DNA]</scope>
    <source>
        <strain evidence="2 3">9N</strain>
    </source>
</reference>
<feature type="transmembrane region" description="Helical" evidence="1">
    <location>
        <begin position="69"/>
        <end position="92"/>
    </location>
</feature>